<feature type="transmembrane region" description="Helical" evidence="1">
    <location>
        <begin position="172"/>
        <end position="191"/>
    </location>
</feature>
<dbReference type="EMBL" id="BMLQ01000001">
    <property type="protein sequence ID" value="GGO41260.1"/>
    <property type="molecule type" value="Genomic_DNA"/>
</dbReference>
<keyword evidence="1" id="KW-0812">Transmembrane</keyword>
<evidence type="ECO:0000313" key="2">
    <source>
        <dbReference type="EMBL" id="GGO41260.1"/>
    </source>
</evidence>
<evidence type="ECO:0000313" key="3">
    <source>
        <dbReference type="Proteomes" id="UP000642509"/>
    </source>
</evidence>
<evidence type="ECO:0008006" key="4">
    <source>
        <dbReference type="Google" id="ProtNLM"/>
    </source>
</evidence>
<keyword evidence="3" id="KW-1185">Reference proteome</keyword>
<feature type="transmembrane region" description="Helical" evidence="1">
    <location>
        <begin position="133"/>
        <end position="151"/>
    </location>
</feature>
<accession>A0ABQ2LPQ9</accession>
<name>A0ABQ2LPQ9_9MICC</name>
<sequence>MGGTRDVDRRGMRAVKLSAFSVAMVFTTGLLWLVADTPLFQLSPFESPVVNGVLNYQLSAVLVAGLALSLTFGFAGRFRLSYLNLKRRGALRPYFAQPGGGRWESDGWYLGLIMVMVVGMVTFFQFFSGGFTFHWAYIALVIPFAAMNAFTEEVIFRLPYVTMGDNDTDSRVYGLVMGSVVFGAVMGGVKFSV</sequence>
<feature type="transmembrane region" description="Helical" evidence="1">
    <location>
        <begin position="14"/>
        <end position="34"/>
    </location>
</feature>
<dbReference type="RefSeq" id="WP_188803808.1">
    <property type="nucleotide sequence ID" value="NZ_BAAAOU010000003.1"/>
</dbReference>
<keyword evidence="1" id="KW-1133">Transmembrane helix</keyword>
<comment type="caution">
    <text evidence="2">The sequence shown here is derived from an EMBL/GenBank/DDBJ whole genome shotgun (WGS) entry which is preliminary data.</text>
</comment>
<protein>
    <recommendedName>
        <fullName evidence="4">CPBP family intramembrane metalloprotease</fullName>
    </recommendedName>
</protein>
<proteinExistence type="predicted"/>
<feature type="transmembrane region" description="Helical" evidence="1">
    <location>
        <begin position="107"/>
        <end position="127"/>
    </location>
</feature>
<reference evidence="3" key="1">
    <citation type="journal article" date="2019" name="Int. J. Syst. Evol. Microbiol.">
        <title>The Global Catalogue of Microorganisms (GCM) 10K type strain sequencing project: providing services to taxonomists for standard genome sequencing and annotation.</title>
        <authorList>
            <consortium name="The Broad Institute Genomics Platform"/>
            <consortium name="The Broad Institute Genome Sequencing Center for Infectious Disease"/>
            <person name="Wu L."/>
            <person name="Ma J."/>
        </authorList>
    </citation>
    <scope>NUCLEOTIDE SEQUENCE [LARGE SCALE GENOMIC DNA]</scope>
    <source>
        <strain evidence="3">CGMCC 1.7064</strain>
    </source>
</reference>
<gene>
    <name evidence="2" type="ORF">GCM10010977_04910</name>
</gene>
<dbReference type="Proteomes" id="UP000642509">
    <property type="component" value="Unassembled WGS sequence"/>
</dbReference>
<organism evidence="2 3">
    <name type="scientific">Citricoccus zhacaiensis</name>
    <dbReference type="NCBI Taxonomy" id="489142"/>
    <lineage>
        <taxon>Bacteria</taxon>
        <taxon>Bacillati</taxon>
        <taxon>Actinomycetota</taxon>
        <taxon>Actinomycetes</taxon>
        <taxon>Micrococcales</taxon>
        <taxon>Micrococcaceae</taxon>
        <taxon>Citricoccus</taxon>
    </lineage>
</organism>
<evidence type="ECO:0000256" key="1">
    <source>
        <dbReference type="SAM" id="Phobius"/>
    </source>
</evidence>
<feature type="transmembrane region" description="Helical" evidence="1">
    <location>
        <begin position="54"/>
        <end position="78"/>
    </location>
</feature>
<keyword evidence="1" id="KW-0472">Membrane</keyword>